<dbReference type="Pfam" id="PF04542">
    <property type="entry name" value="Sigma70_r2"/>
    <property type="match status" value="1"/>
</dbReference>
<sequence length="131" mass="15429">MNDGFMKVFQRIKKYDRQRPFKPWFTRVLINTAIDHFKKKEKYAFETPLDESVEPGSEQTIEGNMAYEEILEMVRKLPPQYRAVFNLRAIEGYQHDEVAEILGISVGTSKSNYARAKAKLQHYLDVYFEIS</sequence>
<dbReference type="SUPFAM" id="SSF88659">
    <property type="entry name" value="Sigma3 and sigma4 domains of RNA polymerase sigma factors"/>
    <property type="match status" value="1"/>
</dbReference>
<organism evidence="7 8">
    <name type="scientific">Roseivirga spongicola</name>
    <dbReference type="NCBI Taxonomy" id="333140"/>
    <lineage>
        <taxon>Bacteria</taxon>
        <taxon>Pseudomonadati</taxon>
        <taxon>Bacteroidota</taxon>
        <taxon>Cytophagia</taxon>
        <taxon>Cytophagales</taxon>
        <taxon>Roseivirgaceae</taxon>
        <taxon>Roseivirga</taxon>
    </lineage>
</organism>
<dbReference type="Gene3D" id="1.10.1740.10">
    <property type="match status" value="1"/>
</dbReference>
<keyword evidence="3" id="KW-0731">Sigma factor</keyword>
<dbReference type="InterPro" id="IPR013324">
    <property type="entry name" value="RNA_pol_sigma_r3/r4-like"/>
</dbReference>
<feature type="domain" description="RNA polymerase sigma factor 70 region 4 type 2" evidence="6">
    <location>
        <begin position="68"/>
        <end position="120"/>
    </location>
</feature>
<evidence type="ECO:0008006" key="9">
    <source>
        <dbReference type="Google" id="ProtNLM"/>
    </source>
</evidence>
<evidence type="ECO:0000313" key="8">
    <source>
        <dbReference type="Proteomes" id="UP000075606"/>
    </source>
</evidence>
<dbReference type="PANTHER" id="PTHR43133">
    <property type="entry name" value="RNA POLYMERASE ECF-TYPE SIGMA FACTO"/>
    <property type="match status" value="1"/>
</dbReference>
<dbReference type="InterPro" id="IPR013249">
    <property type="entry name" value="RNA_pol_sigma70_r4_t2"/>
</dbReference>
<reference evidence="7 8" key="1">
    <citation type="submission" date="2016-01" db="EMBL/GenBank/DDBJ databases">
        <title>Genome sequencing of Roseivirga spongicola UST030701-084.</title>
        <authorList>
            <person name="Selvaratnam C."/>
            <person name="Thevarajoo S."/>
            <person name="Goh K.M."/>
            <person name="Ee R."/>
            <person name="Chan K.-G."/>
            <person name="Chong C.S."/>
        </authorList>
    </citation>
    <scope>NUCLEOTIDE SEQUENCE [LARGE SCALE GENOMIC DNA]</scope>
    <source>
        <strain evidence="7 8">UST030701-084</strain>
    </source>
</reference>
<proteinExistence type="inferred from homology"/>
<dbReference type="InterPro" id="IPR014284">
    <property type="entry name" value="RNA_pol_sigma-70_dom"/>
</dbReference>
<dbReference type="STRING" id="333140.AWW68_03770"/>
<dbReference type="SUPFAM" id="SSF88946">
    <property type="entry name" value="Sigma2 domain of RNA polymerase sigma factors"/>
    <property type="match status" value="1"/>
</dbReference>
<dbReference type="Pfam" id="PF08281">
    <property type="entry name" value="Sigma70_r4_2"/>
    <property type="match status" value="1"/>
</dbReference>
<dbReference type="GO" id="GO:0006352">
    <property type="term" value="P:DNA-templated transcription initiation"/>
    <property type="evidence" value="ECO:0007669"/>
    <property type="project" value="InterPro"/>
</dbReference>
<name>A0A150XGR2_9BACT</name>
<comment type="caution">
    <text evidence="7">The sequence shown here is derived from an EMBL/GenBank/DDBJ whole genome shotgun (WGS) entry which is preliminary data.</text>
</comment>
<dbReference type="PANTHER" id="PTHR43133:SF60">
    <property type="entry name" value="RNA POLYMERASE SIGMA FACTOR SIGV"/>
    <property type="match status" value="1"/>
</dbReference>
<evidence type="ECO:0000256" key="1">
    <source>
        <dbReference type="ARBA" id="ARBA00010641"/>
    </source>
</evidence>
<dbReference type="InterPro" id="IPR039425">
    <property type="entry name" value="RNA_pol_sigma-70-like"/>
</dbReference>
<dbReference type="Gene3D" id="1.10.10.10">
    <property type="entry name" value="Winged helix-like DNA-binding domain superfamily/Winged helix DNA-binding domain"/>
    <property type="match status" value="1"/>
</dbReference>
<dbReference type="Proteomes" id="UP000075606">
    <property type="component" value="Unassembled WGS sequence"/>
</dbReference>
<evidence type="ECO:0000256" key="2">
    <source>
        <dbReference type="ARBA" id="ARBA00023015"/>
    </source>
</evidence>
<evidence type="ECO:0000259" key="6">
    <source>
        <dbReference type="Pfam" id="PF08281"/>
    </source>
</evidence>
<evidence type="ECO:0000259" key="5">
    <source>
        <dbReference type="Pfam" id="PF04542"/>
    </source>
</evidence>
<protein>
    <recommendedName>
        <fullName evidence="9">RNA polymerase subunit sigma-70</fullName>
    </recommendedName>
</protein>
<keyword evidence="8" id="KW-1185">Reference proteome</keyword>
<dbReference type="InterPro" id="IPR007627">
    <property type="entry name" value="RNA_pol_sigma70_r2"/>
</dbReference>
<dbReference type="GO" id="GO:0003677">
    <property type="term" value="F:DNA binding"/>
    <property type="evidence" value="ECO:0007669"/>
    <property type="project" value="InterPro"/>
</dbReference>
<dbReference type="AlphaFoldDB" id="A0A150XGR2"/>
<evidence type="ECO:0000256" key="3">
    <source>
        <dbReference type="ARBA" id="ARBA00023082"/>
    </source>
</evidence>
<dbReference type="NCBIfam" id="TIGR02937">
    <property type="entry name" value="sigma70-ECF"/>
    <property type="match status" value="1"/>
</dbReference>
<gene>
    <name evidence="7" type="ORF">AWW68_03770</name>
</gene>
<dbReference type="GO" id="GO:0016987">
    <property type="term" value="F:sigma factor activity"/>
    <property type="evidence" value="ECO:0007669"/>
    <property type="project" value="UniProtKB-KW"/>
</dbReference>
<dbReference type="InterPro" id="IPR036388">
    <property type="entry name" value="WH-like_DNA-bd_sf"/>
</dbReference>
<feature type="domain" description="RNA polymerase sigma-70 region 2" evidence="5">
    <location>
        <begin position="2"/>
        <end position="41"/>
    </location>
</feature>
<keyword evidence="2" id="KW-0805">Transcription regulation</keyword>
<dbReference type="CDD" id="cd06171">
    <property type="entry name" value="Sigma70_r4"/>
    <property type="match status" value="1"/>
</dbReference>
<evidence type="ECO:0000256" key="4">
    <source>
        <dbReference type="ARBA" id="ARBA00023163"/>
    </source>
</evidence>
<comment type="similarity">
    <text evidence="1">Belongs to the sigma-70 factor family. ECF subfamily.</text>
</comment>
<accession>A0A150XGR2</accession>
<dbReference type="EMBL" id="LRPC01000001">
    <property type="protein sequence ID" value="KYG77896.1"/>
    <property type="molecule type" value="Genomic_DNA"/>
</dbReference>
<dbReference type="InterPro" id="IPR013325">
    <property type="entry name" value="RNA_pol_sigma_r2"/>
</dbReference>
<keyword evidence="4" id="KW-0804">Transcription</keyword>
<evidence type="ECO:0000313" key="7">
    <source>
        <dbReference type="EMBL" id="KYG77896.1"/>
    </source>
</evidence>